<dbReference type="Proteomes" id="UP000663891">
    <property type="component" value="Unassembled WGS sequence"/>
</dbReference>
<dbReference type="SUPFAM" id="SSF56801">
    <property type="entry name" value="Acetyl-CoA synthetase-like"/>
    <property type="match status" value="1"/>
</dbReference>
<reference evidence="1" key="1">
    <citation type="submission" date="2021-02" db="EMBL/GenBank/DDBJ databases">
        <authorList>
            <person name="Nowell W R."/>
        </authorList>
    </citation>
    <scope>NUCLEOTIDE SEQUENCE</scope>
</reference>
<evidence type="ECO:0000313" key="2">
    <source>
        <dbReference type="Proteomes" id="UP000663891"/>
    </source>
</evidence>
<dbReference type="OrthoDB" id="10499476at2759"/>
<protein>
    <recommendedName>
        <fullName evidence="3">AMP-dependent synthetase/ligase domain-containing protein</fullName>
    </recommendedName>
</protein>
<sequence>MNRTIIDQLFNEQVNCNHFQKVAIELDEQFLTYSELIFYAQRIATYLLENFNLTPGDIICQCIENNLSMVSEYKIKRIS</sequence>
<evidence type="ECO:0008006" key="3">
    <source>
        <dbReference type="Google" id="ProtNLM"/>
    </source>
</evidence>
<dbReference type="AlphaFoldDB" id="A0A813TD54"/>
<organism evidence="1 2">
    <name type="scientific">Adineta steineri</name>
    <dbReference type="NCBI Taxonomy" id="433720"/>
    <lineage>
        <taxon>Eukaryota</taxon>
        <taxon>Metazoa</taxon>
        <taxon>Spiralia</taxon>
        <taxon>Gnathifera</taxon>
        <taxon>Rotifera</taxon>
        <taxon>Eurotatoria</taxon>
        <taxon>Bdelloidea</taxon>
        <taxon>Adinetida</taxon>
        <taxon>Adinetidae</taxon>
        <taxon>Adineta</taxon>
    </lineage>
</organism>
<comment type="caution">
    <text evidence="1">The sequence shown here is derived from an EMBL/GenBank/DDBJ whole genome shotgun (WGS) entry which is preliminary data.</text>
</comment>
<proteinExistence type="predicted"/>
<dbReference type="Gene3D" id="3.40.50.12780">
    <property type="entry name" value="N-terminal domain of ligase-like"/>
    <property type="match status" value="1"/>
</dbReference>
<name>A0A813TD54_9BILA</name>
<evidence type="ECO:0000313" key="1">
    <source>
        <dbReference type="EMBL" id="CAF0809906.1"/>
    </source>
</evidence>
<dbReference type="EMBL" id="CAJNON010000025">
    <property type="protein sequence ID" value="CAF0809906.1"/>
    <property type="molecule type" value="Genomic_DNA"/>
</dbReference>
<accession>A0A813TD54</accession>
<gene>
    <name evidence="1" type="ORF">VCS650_LOCUS4485</name>
</gene>
<dbReference type="InterPro" id="IPR042099">
    <property type="entry name" value="ANL_N_sf"/>
</dbReference>